<reference evidence="2 3" key="1">
    <citation type="journal article" date="2006" name="Science">
        <title>The genome of black cottonwood, Populus trichocarpa (Torr. &amp; Gray).</title>
        <authorList>
            <person name="Tuskan G.A."/>
            <person name="Difazio S."/>
            <person name="Jansson S."/>
            <person name="Bohlmann J."/>
            <person name="Grigoriev I."/>
            <person name="Hellsten U."/>
            <person name="Putnam N."/>
            <person name="Ralph S."/>
            <person name="Rombauts S."/>
            <person name="Salamov A."/>
            <person name="Schein J."/>
            <person name="Sterck L."/>
            <person name="Aerts A."/>
            <person name="Bhalerao R.R."/>
            <person name="Bhalerao R.P."/>
            <person name="Blaudez D."/>
            <person name="Boerjan W."/>
            <person name="Brun A."/>
            <person name="Brunner A."/>
            <person name="Busov V."/>
            <person name="Campbell M."/>
            <person name="Carlson J."/>
            <person name="Chalot M."/>
            <person name="Chapman J."/>
            <person name="Chen G.L."/>
            <person name="Cooper D."/>
            <person name="Coutinho P.M."/>
            <person name="Couturier J."/>
            <person name="Covert S."/>
            <person name="Cronk Q."/>
            <person name="Cunningham R."/>
            <person name="Davis J."/>
            <person name="Degroeve S."/>
            <person name="Dejardin A."/>
            <person name="Depamphilis C."/>
            <person name="Detter J."/>
            <person name="Dirks B."/>
            <person name="Dubchak I."/>
            <person name="Duplessis S."/>
            <person name="Ehlting J."/>
            <person name="Ellis B."/>
            <person name="Gendler K."/>
            <person name="Goodstein D."/>
            <person name="Gribskov M."/>
            <person name="Grimwood J."/>
            <person name="Groover A."/>
            <person name="Gunter L."/>
            <person name="Hamberger B."/>
            <person name="Heinze B."/>
            <person name="Helariutta Y."/>
            <person name="Henrissat B."/>
            <person name="Holligan D."/>
            <person name="Holt R."/>
            <person name="Huang W."/>
            <person name="Islam-Faridi N."/>
            <person name="Jones S."/>
            <person name="Jones-Rhoades M."/>
            <person name="Jorgensen R."/>
            <person name="Joshi C."/>
            <person name="Kangasjarvi J."/>
            <person name="Karlsson J."/>
            <person name="Kelleher C."/>
            <person name="Kirkpatrick R."/>
            <person name="Kirst M."/>
            <person name="Kohler A."/>
            <person name="Kalluri U."/>
            <person name="Larimer F."/>
            <person name="Leebens-Mack J."/>
            <person name="Leple J.C."/>
            <person name="Locascio P."/>
            <person name="Lou Y."/>
            <person name="Lucas S."/>
            <person name="Martin F."/>
            <person name="Montanini B."/>
            <person name="Napoli C."/>
            <person name="Nelson D.R."/>
            <person name="Nelson C."/>
            <person name="Nieminen K."/>
            <person name="Nilsson O."/>
            <person name="Pereda V."/>
            <person name="Peter G."/>
            <person name="Philippe R."/>
            <person name="Pilate G."/>
            <person name="Poliakov A."/>
            <person name="Razumovskaya J."/>
            <person name="Richardson P."/>
            <person name="Rinaldi C."/>
            <person name="Ritland K."/>
            <person name="Rouze P."/>
            <person name="Ryaboy D."/>
            <person name="Schmutz J."/>
            <person name="Schrader J."/>
            <person name="Segerman B."/>
            <person name="Shin H."/>
            <person name="Siddiqui A."/>
            <person name="Sterky F."/>
            <person name="Terry A."/>
            <person name="Tsai C.J."/>
            <person name="Uberbacher E."/>
            <person name="Unneberg P."/>
            <person name="Vahala J."/>
            <person name="Wall K."/>
            <person name="Wessler S."/>
            <person name="Yang G."/>
            <person name="Yin T."/>
            <person name="Douglas C."/>
            <person name="Marra M."/>
            <person name="Sandberg G."/>
            <person name="Van de Peer Y."/>
            <person name="Rokhsar D."/>
        </authorList>
    </citation>
    <scope>NUCLEOTIDE SEQUENCE [LARGE SCALE GENOMIC DNA]</scope>
    <source>
        <strain evidence="3">cv. Nisqually</strain>
    </source>
</reference>
<proteinExistence type="predicted"/>
<dbReference type="InParanoid" id="A0A2K1Z7J7"/>
<gene>
    <name evidence="2" type="ORF">POPTR_009G137300</name>
</gene>
<feature type="region of interest" description="Disordered" evidence="1">
    <location>
        <begin position="1"/>
        <end position="27"/>
    </location>
</feature>
<protein>
    <submittedName>
        <fullName evidence="2">Uncharacterized protein</fullName>
    </submittedName>
</protein>
<name>A0A2K1Z7J7_POPTR</name>
<dbReference type="Proteomes" id="UP000006729">
    <property type="component" value="Chromosome 9"/>
</dbReference>
<keyword evidence="3" id="KW-1185">Reference proteome</keyword>
<sequence>MVETNIQKSKTHHTTDSSPAQKLKKGRGRLVTLETRIFQHVTGNLVKMNHGFQAFQGKLEEEYTISPKTMWKERPQHMENSTN</sequence>
<evidence type="ECO:0000313" key="2">
    <source>
        <dbReference type="EMBL" id="PNT21253.1"/>
    </source>
</evidence>
<organism evidence="2 3">
    <name type="scientific">Populus trichocarpa</name>
    <name type="common">Western balsam poplar</name>
    <name type="synonym">Populus balsamifera subsp. trichocarpa</name>
    <dbReference type="NCBI Taxonomy" id="3694"/>
    <lineage>
        <taxon>Eukaryota</taxon>
        <taxon>Viridiplantae</taxon>
        <taxon>Streptophyta</taxon>
        <taxon>Embryophyta</taxon>
        <taxon>Tracheophyta</taxon>
        <taxon>Spermatophyta</taxon>
        <taxon>Magnoliopsida</taxon>
        <taxon>eudicotyledons</taxon>
        <taxon>Gunneridae</taxon>
        <taxon>Pentapetalae</taxon>
        <taxon>rosids</taxon>
        <taxon>fabids</taxon>
        <taxon>Malpighiales</taxon>
        <taxon>Salicaceae</taxon>
        <taxon>Saliceae</taxon>
        <taxon>Populus</taxon>
    </lineage>
</organism>
<dbReference type="AlphaFoldDB" id="A0A2K1Z7J7"/>
<accession>A0A2K1Z7J7</accession>
<dbReference type="EMBL" id="CM009298">
    <property type="protein sequence ID" value="PNT21253.1"/>
    <property type="molecule type" value="Genomic_DNA"/>
</dbReference>
<evidence type="ECO:0000313" key="3">
    <source>
        <dbReference type="Proteomes" id="UP000006729"/>
    </source>
</evidence>
<evidence type="ECO:0000256" key="1">
    <source>
        <dbReference type="SAM" id="MobiDB-lite"/>
    </source>
</evidence>